<organism evidence="2 3">
    <name type="scientific">Paracoccus aestuariivivens</name>
    <dbReference type="NCBI Taxonomy" id="1820333"/>
    <lineage>
        <taxon>Bacteria</taxon>
        <taxon>Pseudomonadati</taxon>
        <taxon>Pseudomonadota</taxon>
        <taxon>Alphaproteobacteria</taxon>
        <taxon>Rhodobacterales</taxon>
        <taxon>Paracoccaceae</taxon>
        <taxon>Paracoccus</taxon>
    </lineage>
</organism>
<dbReference type="Gene3D" id="3.30.70.100">
    <property type="match status" value="1"/>
</dbReference>
<feature type="domain" description="DUF1330" evidence="1">
    <location>
        <begin position="2"/>
        <end position="95"/>
    </location>
</feature>
<name>A0A6L6JFV7_9RHOB</name>
<keyword evidence="3" id="KW-1185">Reference proteome</keyword>
<dbReference type="PANTHER" id="PTHR41521">
    <property type="match status" value="1"/>
</dbReference>
<evidence type="ECO:0000313" key="3">
    <source>
        <dbReference type="Proteomes" id="UP000478183"/>
    </source>
</evidence>
<dbReference type="Pfam" id="PF07045">
    <property type="entry name" value="DUF1330"/>
    <property type="match status" value="1"/>
</dbReference>
<dbReference type="OrthoDB" id="9806380at2"/>
<proteinExistence type="predicted"/>
<dbReference type="RefSeq" id="WP_155097516.1">
    <property type="nucleotide sequence ID" value="NZ_WMIE01000030.1"/>
</dbReference>
<gene>
    <name evidence="2" type="ORF">GL286_20935</name>
</gene>
<evidence type="ECO:0000259" key="1">
    <source>
        <dbReference type="Pfam" id="PF07045"/>
    </source>
</evidence>
<sequence length="123" mass="13434">MTAYAIGHLRNITMNTGVIDYLHRIDATLAGFGGRFIIHGGPKHELEGSFTDDLIVIAFPDLEAARSWYGSASYQAILPLRRQGAEGEVFLIEGVDPDHKATDILQDLALGRVRQRGVIFGVA</sequence>
<reference evidence="2 3" key="1">
    <citation type="submission" date="2019-11" db="EMBL/GenBank/DDBJ databases">
        <authorList>
            <person name="Dong K."/>
        </authorList>
    </citation>
    <scope>NUCLEOTIDE SEQUENCE [LARGE SCALE GENOMIC DNA]</scope>
    <source>
        <strain evidence="2 3">NBRC 111993</strain>
    </source>
</reference>
<evidence type="ECO:0000313" key="2">
    <source>
        <dbReference type="EMBL" id="MTH80165.1"/>
    </source>
</evidence>
<dbReference type="Proteomes" id="UP000478183">
    <property type="component" value="Unassembled WGS sequence"/>
</dbReference>
<dbReference type="PANTHER" id="PTHR41521:SF4">
    <property type="entry name" value="BLR0684 PROTEIN"/>
    <property type="match status" value="1"/>
</dbReference>
<dbReference type="EMBL" id="WMIE01000030">
    <property type="protein sequence ID" value="MTH80165.1"/>
    <property type="molecule type" value="Genomic_DNA"/>
</dbReference>
<dbReference type="SUPFAM" id="SSF54909">
    <property type="entry name" value="Dimeric alpha+beta barrel"/>
    <property type="match status" value="1"/>
</dbReference>
<comment type="caution">
    <text evidence="2">The sequence shown here is derived from an EMBL/GenBank/DDBJ whole genome shotgun (WGS) entry which is preliminary data.</text>
</comment>
<accession>A0A6L6JFV7</accession>
<dbReference type="InterPro" id="IPR010753">
    <property type="entry name" value="DUF1330"/>
</dbReference>
<protein>
    <submittedName>
        <fullName evidence="2">DUF1330 domain-containing protein</fullName>
    </submittedName>
</protein>
<dbReference type="AlphaFoldDB" id="A0A6L6JFV7"/>
<dbReference type="InterPro" id="IPR011008">
    <property type="entry name" value="Dimeric_a/b-barrel"/>
</dbReference>